<organism evidence="1 2">
    <name type="scientific">Tatumella punctata</name>
    <dbReference type="NCBI Taxonomy" id="399969"/>
    <lineage>
        <taxon>Bacteria</taxon>
        <taxon>Pseudomonadati</taxon>
        <taxon>Pseudomonadota</taxon>
        <taxon>Gammaproteobacteria</taxon>
        <taxon>Enterobacterales</taxon>
        <taxon>Erwiniaceae</taxon>
        <taxon>Tatumella</taxon>
    </lineage>
</organism>
<accession>A0ABW1VQN3</accession>
<protein>
    <submittedName>
        <fullName evidence="1">Uncharacterized protein</fullName>
    </submittedName>
</protein>
<dbReference type="RefSeq" id="WP_343878112.1">
    <property type="nucleotide sequence ID" value="NZ_BAAAFW010000094.1"/>
</dbReference>
<proteinExistence type="predicted"/>
<name>A0ABW1VQN3_9GAMM</name>
<evidence type="ECO:0000313" key="2">
    <source>
        <dbReference type="Proteomes" id="UP001596215"/>
    </source>
</evidence>
<dbReference type="EMBL" id="JBHSUC010000007">
    <property type="protein sequence ID" value="MFC6362007.1"/>
    <property type="molecule type" value="Genomic_DNA"/>
</dbReference>
<keyword evidence="2" id="KW-1185">Reference proteome</keyword>
<reference evidence="2" key="1">
    <citation type="journal article" date="2019" name="Int. J. Syst. Evol. Microbiol.">
        <title>The Global Catalogue of Microorganisms (GCM) 10K type strain sequencing project: providing services to taxonomists for standard genome sequencing and annotation.</title>
        <authorList>
            <consortium name="The Broad Institute Genomics Platform"/>
            <consortium name="The Broad Institute Genome Sequencing Center for Infectious Disease"/>
            <person name="Wu L."/>
            <person name="Ma J."/>
        </authorList>
    </citation>
    <scope>NUCLEOTIDE SEQUENCE [LARGE SCALE GENOMIC DNA]</scope>
    <source>
        <strain evidence="2">CGMCC 4.1530</strain>
    </source>
</reference>
<comment type="caution">
    <text evidence="1">The sequence shown here is derived from an EMBL/GenBank/DDBJ whole genome shotgun (WGS) entry which is preliminary data.</text>
</comment>
<evidence type="ECO:0000313" key="1">
    <source>
        <dbReference type="EMBL" id="MFC6362007.1"/>
    </source>
</evidence>
<sequence length="148" mass="16266">MAKHIKAVPLPETSEGFSTVYRGETEKINPHARGNIVFELGINPATDTTVLRLASNQGSGLFSSEWIEISAIESLLSGLPESFSSREFAPLFSHKSRNNPGFLAAVLRSPEVCLIEASPDAVFMHKCFPDLKHRADQLNIFIKKCPVV</sequence>
<gene>
    <name evidence="1" type="ORF">ACFP73_07830</name>
</gene>
<dbReference type="Proteomes" id="UP001596215">
    <property type="component" value="Unassembled WGS sequence"/>
</dbReference>